<feature type="compositionally biased region" description="Low complexity" evidence="1">
    <location>
        <begin position="434"/>
        <end position="447"/>
    </location>
</feature>
<proteinExistence type="predicted"/>
<dbReference type="EMBL" id="JABANM010037315">
    <property type="protein sequence ID" value="KAF4683536.1"/>
    <property type="molecule type" value="Genomic_DNA"/>
</dbReference>
<feature type="region of interest" description="Disordered" evidence="1">
    <location>
        <begin position="413"/>
        <end position="455"/>
    </location>
</feature>
<dbReference type="Proteomes" id="UP000574390">
    <property type="component" value="Unassembled WGS sequence"/>
</dbReference>
<evidence type="ECO:0000256" key="1">
    <source>
        <dbReference type="SAM" id="MobiDB-lite"/>
    </source>
</evidence>
<accession>A0A7J6NIE9</accession>
<dbReference type="AlphaFoldDB" id="A0A7J6NIE9"/>
<sequence>MVFCGGGHLIKCYGIIVSSYIIREVRSNYTDDGRRAQASEVSTDDSGLKILRPASREVAVGDGNAGSYLSGPLRVYAAESITNIEVTSSGSSFDTFNHPSPRIRLVAASTPRQGCRDDDLVIPMHKWRGLSMTTEGVTIAVYHNSTLTAPIGIELLRSSPSEDDTLRTPVSILSLDGNTIASDIRQDYPYPTHLDHEYNDKCIITVSKRDGWGILQSMTSLLWWTQSYDADDLNADGTLIQSSSLSNTHASSEQCGQRPPESTIFRANAVEDVYTSSPLQLRADEDAILPSIGPWVEGGKTLALCYCPDYDTAGAAGGNLRCDTFHDFIQPIGYLYLFTISICDAGDVSCSNKYYSIIPMQEFLLRIDCPPAGGCSSTTHYFIQLCIMTVITGAVASDESRIKLVYSSAAAEGESPLSDDNNIPNWSPSSPCKTTVASSSSTSTLSSENEDERTTTIDREIWSNVEYRYDGANALGGGSRPDYKVWSSPNIDPLGAIGTEYTIWSPRLAVPLGEWSMVCYCNENCDQGASWFQVGYVYSVNEIGLA</sequence>
<reference evidence="2 3" key="1">
    <citation type="submission" date="2020-04" db="EMBL/GenBank/DDBJ databases">
        <title>Perkinsus olseni comparative genomics.</title>
        <authorList>
            <person name="Bogema D.R."/>
        </authorList>
    </citation>
    <scope>NUCLEOTIDE SEQUENCE [LARGE SCALE GENOMIC DNA]</scope>
    <source>
        <strain evidence="2">ATCC PRA-205</strain>
    </source>
</reference>
<evidence type="ECO:0000313" key="2">
    <source>
        <dbReference type="EMBL" id="KAF4683536.1"/>
    </source>
</evidence>
<gene>
    <name evidence="2" type="ORF">FOZ62_024068</name>
</gene>
<feature type="compositionally biased region" description="Polar residues" evidence="1">
    <location>
        <begin position="418"/>
        <end position="433"/>
    </location>
</feature>
<evidence type="ECO:0000313" key="3">
    <source>
        <dbReference type="Proteomes" id="UP000574390"/>
    </source>
</evidence>
<feature type="non-terminal residue" evidence="2">
    <location>
        <position position="1"/>
    </location>
</feature>
<protein>
    <submittedName>
        <fullName evidence="2">Uncharacterized protein</fullName>
    </submittedName>
</protein>
<name>A0A7J6NIE9_PEROL</name>
<comment type="caution">
    <text evidence="2">The sequence shown here is derived from an EMBL/GenBank/DDBJ whole genome shotgun (WGS) entry which is preliminary data.</text>
</comment>
<organism evidence="2 3">
    <name type="scientific">Perkinsus olseni</name>
    <name type="common">Perkinsus atlanticus</name>
    <dbReference type="NCBI Taxonomy" id="32597"/>
    <lineage>
        <taxon>Eukaryota</taxon>
        <taxon>Sar</taxon>
        <taxon>Alveolata</taxon>
        <taxon>Perkinsozoa</taxon>
        <taxon>Perkinsea</taxon>
        <taxon>Perkinsida</taxon>
        <taxon>Perkinsidae</taxon>
        <taxon>Perkinsus</taxon>
    </lineage>
</organism>